<feature type="compositionally biased region" description="Basic residues" evidence="1">
    <location>
        <begin position="132"/>
        <end position="145"/>
    </location>
</feature>
<comment type="caution">
    <text evidence="2">The sequence shown here is derived from an EMBL/GenBank/DDBJ whole genome shotgun (WGS) entry which is preliminary data.</text>
</comment>
<dbReference type="InterPro" id="IPR009548">
    <property type="entry name" value="Prkrip1"/>
</dbReference>
<dbReference type="GO" id="GO:0019901">
    <property type="term" value="F:protein kinase binding"/>
    <property type="evidence" value="ECO:0007669"/>
    <property type="project" value="TreeGrafter"/>
</dbReference>
<feature type="region of interest" description="Disordered" evidence="1">
    <location>
        <begin position="109"/>
        <end position="190"/>
    </location>
</feature>
<name>A0A1Y2I082_9FUNG</name>
<dbReference type="GO" id="GO:0003725">
    <property type="term" value="F:double-stranded RNA binding"/>
    <property type="evidence" value="ECO:0007669"/>
    <property type="project" value="InterPro"/>
</dbReference>
<dbReference type="Proteomes" id="UP000193411">
    <property type="component" value="Unassembled WGS sequence"/>
</dbReference>
<gene>
    <name evidence="2" type="ORF">BCR44DRAFT_57019</name>
</gene>
<sequence length="190" mass="21313">MPPSPRRNASPSPTLSDSTLTTVPAKRFAVTALDKQRQEVERLMKKPDQHVNIDKKVRTLRDELTPTRDIVTNIQGSSAGAGSGDFHVYRAHRRRELLRQRIMDEDLAAEQAETEHRAKMDAIKAAEEERTAKRRAKRQKRKKSSGSKGASKKDDRDGSSDEDEDEADAERPSSPKKLRTDEPEPEASSA</sequence>
<organism evidence="2 3">
    <name type="scientific">Catenaria anguillulae PL171</name>
    <dbReference type="NCBI Taxonomy" id="765915"/>
    <lineage>
        <taxon>Eukaryota</taxon>
        <taxon>Fungi</taxon>
        <taxon>Fungi incertae sedis</taxon>
        <taxon>Blastocladiomycota</taxon>
        <taxon>Blastocladiomycetes</taxon>
        <taxon>Blastocladiales</taxon>
        <taxon>Catenariaceae</taxon>
        <taxon>Catenaria</taxon>
    </lineage>
</organism>
<evidence type="ECO:0000313" key="3">
    <source>
        <dbReference type="Proteomes" id="UP000193411"/>
    </source>
</evidence>
<dbReference type="EMBL" id="MCFL01000003">
    <property type="protein sequence ID" value="ORZ40268.1"/>
    <property type="molecule type" value="Genomic_DNA"/>
</dbReference>
<proteinExistence type="predicted"/>
<dbReference type="PANTHER" id="PTHR13507:SF0">
    <property type="entry name" value="PRKR-INTERACTING PROTEIN 1"/>
    <property type="match status" value="1"/>
</dbReference>
<feature type="compositionally biased region" description="Basic and acidic residues" evidence="1">
    <location>
        <begin position="169"/>
        <end position="182"/>
    </location>
</feature>
<dbReference type="PANTHER" id="PTHR13507">
    <property type="entry name" value="PRKR-INTERACTING PROTEIN 1"/>
    <property type="match status" value="1"/>
</dbReference>
<dbReference type="GO" id="GO:0005730">
    <property type="term" value="C:nucleolus"/>
    <property type="evidence" value="ECO:0007669"/>
    <property type="project" value="TreeGrafter"/>
</dbReference>
<dbReference type="Pfam" id="PF06658">
    <property type="entry name" value="DUF1168"/>
    <property type="match status" value="1"/>
</dbReference>
<protein>
    <submittedName>
        <fullName evidence="2">Uncharacterized protein</fullName>
    </submittedName>
</protein>
<evidence type="ECO:0000313" key="2">
    <source>
        <dbReference type="EMBL" id="ORZ40268.1"/>
    </source>
</evidence>
<reference evidence="2 3" key="1">
    <citation type="submission" date="2016-07" db="EMBL/GenBank/DDBJ databases">
        <title>Pervasive Adenine N6-methylation of Active Genes in Fungi.</title>
        <authorList>
            <consortium name="DOE Joint Genome Institute"/>
            <person name="Mondo S.J."/>
            <person name="Dannebaum R.O."/>
            <person name="Kuo R.C."/>
            <person name="Labutti K."/>
            <person name="Haridas S."/>
            <person name="Kuo A."/>
            <person name="Salamov A."/>
            <person name="Ahrendt S.R."/>
            <person name="Lipzen A."/>
            <person name="Sullivan W."/>
            <person name="Andreopoulos W.B."/>
            <person name="Clum A."/>
            <person name="Lindquist E."/>
            <person name="Daum C."/>
            <person name="Ramamoorthy G.K."/>
            <person name="Gryganskyi A."/>
            <person name="Culley D."/>
            <person name="Magnuson J.K."/>
            <person name="James T.Y."/>
            <person name="O'Malley M.A."/>
            <person name="Stajich J.E."/>
            <person name="Spatafora J.W."/>
            <person name="Visel A."/>
            <person name="Grigoriev I.V."/>
        </authorList>
    </citation>
    <scope>NUCLEOTIDE SEQUENCE [LARGE SCALE GENOMIC DNA]</scope>
    <source>
        <strain evidence="2 3">PL171</strain>
    </source>
</reference>
<keyword evidence="3" id="KW-1185">Reference proteome</keyword>
<dbReference type="OrthoDB" id="10067079at2759"/>
<dbReference type="STRING" id="765915.A0A1Y2I082"/>
<accession>A0A1Y2I082</accession>
<feature type="region of interest" description="Disordered" evidence="1">
    <location>
        <begin position="1"/>
        <end position="23"/>
    </location>
</feature>
<feature type="compositionally biased region" description="Low complexity" evidence="1">
    <location>
        <begin position="1"/>
        <end position="22"/>
    </location>
</feature>
<dbReference type="GO" id="GO:0004860">
    <property type="term" value="F:protein kinase inhibitor activity"/>
    <property type="evidence" value="ECO:0007669"/>
    <property type="project" value="TreeGrafter"/>
</dbReference>
<evidence type="ECO:0000256" key="1">
    <source>
        <dbReference type="SAM" id="MobiDB-lite"/>
    </source>
</evidence>
<feature type="compositionally biased region" description="Basic and acidic residues" evidence="1">
    <location>
        <begin position="113"/>
        <end position="131"/>
    </location>
</feature>
<dbReference type="AlphaFoldDB" id="A0A1Y2I082"/>